<dbReference type="InterPro" id="IPR006204">
    <property type="entry name" value="GHMP_kinase_N_dom"/>
</dbReference>
<evidence type="ECO:0000313" key="13">
    <source>
        <dbReference type="EMBL" id="PIP01008.1"/>
    </source>
</evidence>
<dbReference type="OrthoDB" id="9809438at2"/>
<dbReference type="GO" id="GO:0005524">
    <property type="term" value="F:ATP binding"/>
    <property type="evidence" value="ECO:0007669"/>
    <property type="project" value="UniProtKB-UniRule"/>
</dbReference>
<feature type="active site" evidence="10">
    <location>
        <position position="137"/>
    </location>
</feature>
<dbReference type="EC" id="2.7.1.148" evidence="2 10"/>
<dbReference type="Pfam" id="PF00288">
    <property type="entry name" value="GHMP_kinases_N"/>
    <property type="match status" value="1"/>
</dbReference>
<keyword evidence="14" id="KW-1185">Reference proteome</keyword>
<dbReference type="PIRSF" id="PIRSF010376">
    <property type="entry name" value="IspE"/>
    <property type="match status" value="1"/>
</dbReference>
<comment type="pathway">
    <text evidence="10">Isoprenoid biosynthesis; isopentenyl diphosphate biosynthesis via DXP pathway; isopentenyl diphosphate from 1-deoxy-D-xylulose 5-phosphate: step 3/6.</text>
</comment>
<evidence type="ECO:0000256" key="7">
    <source>
        <dbReference type="ARBA" id="ARBA00022840"/>
    </source>
</evidence>
<accession>A0A2G9X223</accession>
<dbReference type="GO" id="GO:0019288">
    <property type="term" value="P:isopentenyl diphosphate biosynthetic process, methylerythritol 4-phosphate pathway"/>
    <property type="evidence" value="ECO:0007669"/>
    <property type="project" value="UniProtKB-UniRule"/>
</dbReference>
<keyword evidence="6 10" id="KW-0418">Kinase</keyword>
<name>A0A2G9X223_9HYPH</name>
<dbReference type="UniPathway" id="UPA00056">
    <property type="reaction ID" value="UER00094"/>
</dbReference>
<dbReference type="PANTHER" id="PTHR43527:SF2">
    <property type="entry name" value="4-DIPHOSPHOCYTIDYL-2-C-METHYL-D-ERYTHRITOL KINASE, CHLOROPLASTIC"/>
    <property type="match status" value="1"/>
</dbReference>
<dbReference type="GO" id="GO:0050515">
    <property type="term" value="F:4-(cytidine 5'-diphospho)-2-C-methyl-D-erythritol kinase activity"/>
    <property type="evidence" value="ECO:0007669"/>
    <property type="project" value="UniProtKB-UniRule"/>
</dbReference>
<dbReference type="PANTHER" id="PTHR43527">
    <property type="entry name" value="4-DIPHOSPHOCYTIDYL-2-C-METHYL-D-ERYTHRITOL KINASE, CHLOROPLASTIC"/>
    <property type="match status" value="1"/>
</dbReference>
<evidence type="ECO:0000259" key="12">
    <source>
        <dbReference type="Pfam" id="PF08544"/>
    </source>
</evidence>
<dbReference type="InterPro" id="IPR004424">
    <property type="entry name" value="IspE"/>
</dbReference>
<comment type="caution">
    <text evidence="13">The sequence shown here is derived from an EMBL/GenBank/DDBJ whole genome shotgun (WGS) entry which is preliminary data.</text>
</comment>
<dbReference type="EMBL" id="NQVN01000001">
    <property type="protein sequence ID" value="PIP01008.1"/>
    <property type="molecule type" value="Genomic_DNA"/>
</dbReference>
<dbReference type="Gene3D" id="3.30.70.890">
    <property type="entry name" value="GHMP kinase, C-terminal domain"/>
    <property type="match status" value="1"/>
</dbReference>
<keyword evidence="8 10" id="KW-0414">Isoprene biosynthesis</keyword>
<dbReference type="NCBIfam" id="NF011202">
    <property type="entry name" value="PRK14608.1"/>
    <property type="match status" value="1"/>
</dbReference>
<evidence type="ECO:0000256" key="4">
    <source>
        <dbReference type="ARBA" id="ARBA00022679"/>
    </source>
</evidence>
<gene>
    <name evidence="10" type="primary">ispE</name>
    <name evidence="13" type="ORF">CJ014_02650</name>
</gene>
<sequence length="286" mass="29509">MPVVEEARAKVNLALHVVGRRPDGYHDLDMLVAFAGIGDTVTLTPGDADRFVIDGPMAGDLRADGDNLVLRALRGFRELDGRTDPLAIGLVKRLPVASGIGGGSADAAATLRGLCRLYGRSLDDPAITALALSLGADVPMCLDGRPARVAGVGERIAPTAGKLAFGLLLVNPRVGVSTPAVFRALGRRDNPPLPALPAFGTGTDLAAFLAAGTRNDLEPPAKAIAPAIADVLAALADLPGVRLARMSGSGATCFGLFDDEADARMAGARLAADHPGWWVEPTEGRF</sequence>
<dbReference type="Pfam" id="PF08544">
    <property type="entry name" value="GHMP_kinases_C"/>
    <property type="match status" value="1"/>
</dbReference>
<protein>
    <recommendedName>
        <fullName evidence="3 10">4-diphosphocytidyl-2-C-methyl-D-erythritol kinase</fullName>
        <shortName evidence="10">CMK</shortName>
        <ecNumber evidence="2 10">2.7.1.148</ecNumber>
    </recommendedName>
    <alternativeName>
        <fullName evidence="9 10">4-(cytidine-5'-diphospho)-2-C-methyl-D-erythritol kinase</fullName>
    </alternativeName>
</protein>
<evidence type="ECO:0000259" key="11">
    <source>
        <dbReference type="Pfam" id="PF00288"/>
    </source>
</evidence>
<comment type="catalytic activity">
    <reaction evidence="10">
        <text>4-CDP-2-C-methyl-D-erythritol + ATP = 4-CDP-2-C-methyl-D-erythritol 2-phosphate + ADP + H(+)</text>
        <dbReference type="Rhea" id="RHEA:18437"/>
        <dbReference type="ChEBI" id="CHEBI:15378"/>
        <dbReference type="ChEBI" id="CHEBI:30616"/>
        <dbReference type="ChEBI" id="CHEBI:57823"/>
        <dbReference type="ChEBI" id="CHEBI:57919"/>
        <dbReference type="ChEBI" id="CHEBI:456216"/>
        <dbReference type="EC" id="2.7.1.148"/>
    </reaction>
</comment>
<evidence type="ECO:0000256" key="1">
    <source>
        <dbReference type="ARBA" id="ARBA00009684"/>
    </source>
</evidence>
<dbReference type="Proteomes" id="UP000231070">
    <property type="component" value="Unassembled WGS sequence"/>
</dbReference>
<keyword evidence="4 10" id="KW-0808">Transferase</keyword>
<keyword evidence="5 10" id="KW-0547">Nucleotide-binding</keyword>
<feature type="binding site" evidence="10">
    <location>
        <begin position="95"/>
        <end position="105"/>
    </location>
    <ligand>
        <name>ATP</name>
        <dbReference type="ChEBI" id="CHEBI:30616"/>
    </ligand>
</feature>
<dbReference type="InterPro" id="IPR013750">
    <property type="entry name" value="GHMP_kinase_C_dom"/>
</dbReference>
<feature type="domain" description="GHMP kinase N-terminal" evidence="11">
    <location>
        <begin position="67"/>
        <end position="144"/>
    </location>
</feature>
<feature type="active site" evidence="10">
    <location>
        <position position="10"/>
    </location>
</feature>
<dbReference type="RefSeq" id="WP_100078945.1">
    <property type="nucleotide sequence ID" value="NZ_NQVN01000001.1"/>
</dbReference>
<evidence type="ECO:0000256" key="9">
    <source>
        <dbReference type="ARBA" id="ARBA00032554"/>
    </source>
</evidence>
<dbReference type="InterPro" id="IPR036554">
    <property type="entry name" value="GHMP_kinase_C_sf"/>
</dbReference>
<evidence type="ECO:0000256" key="5">
    <source>
        <dbReference type="ARBA" id="ARBA00022741"/>
    </source>
</evidence>
<dbReference type="SUPFAM" id="SSF55060">
    <property type="entry name" value="GHMP Kinase, C-terminal domain"/>
    <property type="match status" value="1"/>
</dbReference>
<dbReference type="AlphaFoldDB" id="A0A2G9X223"/>
<keyword evidence="7 10" id="KW-0067">ATP-binding</keyword>
<comment type="function">
    <text evidence="10">Catalyzes the phosphorylation of the position 2 hydroxy group of 4-diphosphocytidyl-2C-methyl-D-erythritol.</text>
</comment>
<dbReference type="InterPro" id="IPR014721">
    <property type="entry name" value="Ribsml_uS5_D2-typ_fold_subgr"/>
</dbReference>
<evidence type="ECO:0000256" key="10">
    <source>
        <dbReference type="HAMAP-Rule" id="MF_00061"/>
    </source>
</evidence>
<proteinExistence type="inferred from homology"/>
<dbReference type="NCBIfam" id="TIGR00154">
    <property type="entry name" value="ispE"/>
    <property type="match status" value="1"/>
</dbReference>
<dbReference type="Gene3D" id="3.30.230.10">
    <property type="match status" value="1"/>
</dbReference>
<comment type="similarity">
    <text evidence="1 10">Belongs to the GHMP kinase family. IspE subfamily.</text>
</comment>
<feature type="domain" description="GHMP kinase C-terminal" evidence="12">
    <location>
        <begin position="198"/>
        <end position="270"/>
    </location>
</feature>
<evidence type="ECO:0000256" key="6">
    <source>
        <dbReference type="ARBA" id="ARBA00022777"/>
    </source>
</evidence>
<reference evidence="13 14" key="1">
    <citation type="submission" date="2017-08" db="EMBL/GenBank/DDBJ databases">
        <title>Pleomorphomonas carboxidotrophicus sp. nov., a new mesophilic hydrogenogenic carboxidotroph.</title>
        <authorList>
            <person name="Esquivel-Elizondo S."/>
            <person name="Krajmalnik-Brown R."/>
            <person name="Maldonado J."/>
        </authorList>
    </citation>
    <scope>NUCLEOTIDE SEQUENCE [LARGE SCALE GENOMIC DNA]</scope>
    <source>
        <strain evidence="13 14">SVCO-16</strain>
    </source>
</reference>
<dbReference type="SUPFAM" id="SSF54211">
    <property type="entry name" value="Ribosomal protein S5 domain 2-like"/>
    <property type="match status" value="1"/>
</dbReference>
<organism evidence="13 14">
    <name type="scientific">Pleomorphomonas carboxyditropha</name>
    <dbReference type="NCBI Taxonomy" id="2023338"/>
    <lineage>
        <taxon>Bacteria</taxon>
        <taxon>Pseudomonadati</taxon>
        <taxon>Pseudomonadota</taxon>
        <taxon>Alphaproteobacteria</taxon>
        <taxon>Hyphomicrobiales</taxon>
        <taxon>Pleomorphomonadaceae</taxon>
        <taxon>Pleomorphomonas</taxon>
    </lineage>
</organism>
<evidence type="ECO:0000256" key="8">
    <source>
        <dbReference type="ARBA" id="ARBA00023229"/>
    </source>
</evidence>
<dbReference type="GO" id="GO:0016114">
    <property type="term" value="P:terpenoid biosynthetic process"/>
    <property type="evidence" value="ECO:0007669"/>
    <property type="project" value="UniProtKB-UniRule"/>
</dbReference>
<evidence type="ECO:0000313" key="14">
    <source>
        <dbReference type="Proteomes" id="UP000231070"/>
    </source>
</evidence>
<evidence type="ECO:0000256" key="2">
    <source>
        <dbReference type="ARBA" id="ARBA00012052"/>
    </source>
</evidence>
<evidence type="ECO:0000256" key="3">
    <source>
        <dbReference type="ARBA" id="ARBA00017473"/>
    </source>
</evidence>
<dbReference type="HAMAP" id="MF_00061">
    <property type="entry name" value="IspE"/>
    <property type="match status" value="1"/>
</dbReference>
<dbReference type="InterPro" id="IPR020568">
    <property type="entry name" value="Ribosomal_Su5_D2-typ_SF"/>
</dbReference>